<dbReference type="EMBL" id="JAULSW010000004">
    <property type="protein sequence ID" value="KAK3385847.1"/>
    <property type="molecule type" value="Genomic_DNA"/>
</dbReference>
<comment type="caution">
    <text evidence="8">The sequence shown here is derived from an EMBL/GenBank/DDBJ whole genome shotgun (WGS) entry which is preliminary data.</text>
</comment>
<dbReference type="Pfam" id="PF24883">
    <property type="entry name" value="NPHP3_N"/>
    <property type="match status" value="1"/>
</dbReference>
<keyword evidence="2" id="KW-0040">ANK repeat</keyword>
<keyword evidence="9" id="KW-1185">Reference proteome</keyword>
<proteinExistence type="predicted"/>
<feature type="region of interest" description="Disordered" evidence="3">
    <location>
        <begin position="72"/>
        <end position="93"/>
    </location>
</feature>
<dbReference type="InterPro" id="IPR056884">
    <property type="entry name" value="NPHP3-like_N"/>
</dbReference>
<accession>A0AAE0NQG5</accession>
<name>A0AAE0NQG5_9PEZI</name>
<dbReference type="SUPFAM" id="SSF48403">
    <property type="entry name" value="Ankyrin repeat"/>
    <property type="match status" value="1"/>
</dbReference>
<dbReference type="SUPFAM" id="SSF52540">
    <property type="entry name" value="P-loop containing nucleoside triphosphate hydrolases"/>
    <property type="match status" value="1"/>
</dbReference>
<feature type="domain" description="GPI inositol-deacylase winged helix" evidence="5">
    <location>
        <begin position="645"/>
        <end position="733"/>
    </location>
</feature>
<organism evidence="8 9">
    <name type="scientific">Podospora didyma</name>
    <dbReference type="NCBI Taxonomy" id="330526"/>
    <lineage>
        <taxon>Eukaryota</taxon>
        <taxon>Fungi</taxon>
        <taxon>Dikarya</taxon>
        <taxon>Ascomycota</taxon>
        <taxon>Pezizomycotina</taxon>
        <taxon>Sordariomycetes</taxon>
        <taxon>Sordariomycetidae</taxon>
        <taxon>Sordariales</taxon>
        <taxon>Podosporaceae</taxon>
        <taxon>Podospora</taxon>
    </lineage>
</organism>
<dbReference type="PRINTS" id="PR01415">
    <property type="entry name" value="ANKYRIN"/>
</dbReference>
<evidence type="ECO:0000256" key="3">
    <source>
        <dbReference type="SAM" id="MobiDB-lite"/>
    </source>
</evidence>
<evidence type="ECO:0000256" key="2">
    <source>
        <dbReference type="PROSITE-ProRule" id="PRU00023"/>
    </source>
</evidence>
<dbReference type="PANTHER" id="PTHR10039">
    <property type="entry name" value="AMELOGENIN"/>
    <property type="match status" value="1"/>
</dbReference>
<feature type="repeat" description="ANK" evidence="2">
    <location>
        <begin position="922"/>
        <end position="954"/>
    </location>
</feature>
<feature type="repeat" description="ANK" evidence="2">
    <location>
        <begin position="889"/>
        <end position="921"/>
    </location>
</feature>
<feature type="domain" description="NWD NACHT-NTPase N-terminal" evidence="4">
    <location>
        <begin position="98"/>
        <end position="301"/>
    </location>
</feature>
<evidence type="ECO:0000313" key="9">
    <source>
        <dbReference type="Proteomes" id="UP001285441"/>
    </source>
</evidence>
<evidence type="ECO:0000256" key="1">
    <source>
        <dbReference type="ARBA" id="ARBA00022737"/>
    </source>
</evidence>
<dbReference type="Pfam" id="PF12796">
    <property type="entry name" value="Ank_2"/>
    <property type="match status" value="1"/>
</dbReference>
<protein>
    <recommendedName>
        <fullName evidence="10">NWD NACHT-NTPase N-terminal domain-containing protein</fullName>
    </recommendedName>
</protein>
<feature type="compositionally biased region" description="Polar residues" evidence="3">
    <location>
        <begin position="1056"/>
        <end position="1065"/>
    </location>
</feature>
<dbReference type="SMART" id="SM00248">
    <property type="entry name" value="ANK"/>
    <property type="match status" value="4"/>
</dbReference>
<dbReference type="Pfam" id="PF22939">
    <property type="entry name" value="WHD_GPIID"/>
    <property type="match status" value="1"/>
</dbReference>
<feature type="domain" description="Nephrocystin 3-like N-terminal" evidence="7">
    <location>
        <begin position="372"/>
        <end position="536"/>
    </location>
</feature>
<evidence type="ECO:0000259" key="6">
    <source>
        <dbReference type="Pfam" id="PF23239"/>
    </source>
</evidence>
<dbReference type="InterPro" id="IPR002110">
    <property type="entry name" value="Ankyrin_rpt"/>
</dbReference>
<dbReference type="Pfam" id="PF23239">
    <property type="entry name" value="DUF7069"/>
    <property type="match status" value="1"/>
</dbReference>
<feature type="compositionally biased region" description="Low complexity" evidence="3">
    <location>
        <begin position="39"/>
        <end position="54"/>
    </location>
</feature>
<dbReference type="InterPro" id="IPR036770">
    <property type="entry name" value="Ankyrin_rpt-contain_sf"/>
</dbReference>
<gene>
    <name evidence="8" type="ORF">B0H63DRAFT_188229</name>
</gene>
<evidence type="ECO:0008006" key="10">
    <source>
        <dbReference type="Google" id="ProtNLM"/>
    </source>
</evidence>
<evidence type="ECO:0000259" key="5">
    <source>
        <dbReference type="Pfam" id="PF22939"/>
    </source>
</evidence>
<feature type="domain" description="DUF7069" evidence="6">
    <location>
        <begin position="566"/>
        <end position="633"/>
    </location>
</feature>
<feature type="region of interest" description="Disordered" evidence="3">
    <location>
        <begin position="1053"/>
        <end position="1080"/>
    </location>
</feature>
<evidence type="ECO:0000313" key="8">
    <source>
        <dbReference type="EMBL" id="KAK3385847.1"/>
    </source>
</evidence>
<evidence type="ECO:0000259" key="7">
    <source>
        <dbReference type="Pfam" id="PF24883"/>
    </source>
</evidence>
<dbReference type="InterPro" id="IPR027417">
    <property type="entry name" value="P-loop_NTPase"/>
</dbReference>
<dbReference type="AlphaFoldDB" id="A0AAE0NQG5"/>
<feature type="region of interest" description="Disordered" evidence="3">
    <location>
        <begin position="16"/>
        <end position="57"/>
    </location>
</feature>
<dbReference type="Pfam" id="PF17100">
    <property type="entry name" value="NACHT_N"/>
    <property type="match status" value="1"/>
</dbReference>
<dbReference type="PANTHER" id="PTHR10039:SF14">
    <property type="entry name" value="NACHT DOMAIN-CONTAINING PROTEIN"/>
    <property type="match status" value="1"/>
</dbReference>
<dbReference type="InterPro" id="IPR054471">
    <property type="entry name" value="GPIID_WHD"/>
</dbReference>
<dbReference type="Gene3D" id="3.40.50.300">
    <property type="entry name" value="P-loop containing nucleotide triphosphate hydrolases"/>
    <property type="match status" value="1"/>
</dbReference>
<dbReference type="InterPro" id="IPR055497">
    <property type="entry name" value="DUF7069"/>
</dbReference>
<feature type="repeat" description="ANK" evidence="2">
    <location>
        <begin position="974"/>
        <end position="1006"/>
    </location>
</feature>
<dbReference type="InterPro" id="IPR031359">
    <property type="entry name" value="NACHT_N"/>
</dbReference>
<dbReference type="Gene3D" id="1.25.40.20">
    <property type="entry name" value="Ankyrin repeat-containing domain"/>
    <property type="match status" value="3"/>
</dbReference>
<sequence length="1080" mass="120693">MMGRFERVKNFLRKSKAGTPFDDAPLPTSNGKNSLPGHVSSANNNATSLNTTVSFHNTDDDKRQFAITGRVLASPALEKGSPPTPREAPPTRRKMPASLWDRAYDILRKEDRNLVDDYETLLQRGTEEMDKGLSRQARLDAILERGVQRMEKTVLENQIAEASKLVLWAKDWIGEAVTAAPEAAVAWAGVCLVLPLLVKPQLADEAQRDGFAYVTTRMRYYAALEPLLLRLGQNPGADKVLMAEASAHIADLYRYILEFQMRSALRFCRSRLGRYAGDVIRTDIWKQLKGKIESLDRIVNQNLIQINSLVSRQELESLNKTSKEYLSVMEKNLDLKEAERREKVLQMFRLTDNRKDATYEWYKDRVEDRVEGTCQWFLGHQNFKTWLGQDSGPLLISADPGCGKSVLAKYLIDRVLPGSGATICYFFFKDQDQNTVRQALCAILHQLFSQNPDLIKHAMEPFSRNGQGLANSTLALFEILKSAVADDQAGPVTVVLDALDECLESEFEDLTKTIQQQFQGGTQPGCTRLKYLLTSRPYEQVLSGFRNLSKNFPYVRIPGEEESETISREVNHVIKHRVRQLAEQKGLSEHIRIHLQEKLLEIPHRTYLWVYLIFDYLKVQDFKKTPKGVESAIAVLPKTVGDAYEQILKRSQNPTLALRALCFVLVAKRPLTLSEMNVAVNIEVHTTRSLGDLDLEDDNDFKSTLRSCCGLFVSIHHGKIYFLHQTAREFLLAQPFLVATGPTRTMHTHTKPPDTPPLHHPTPRWQHSVSIVTANKALAQVCVIYLDFLYPKDEGKRFLKYSGRYWADHFRMANNTDSEGNDPIVASVVKICEPSRKEFSAWWQLGFIDSISNSDGALTSLMVTSCLGCTAAVKVLLASEANLEAKDRRGQTALALAALHAQAGVVQQLLAAGANTEARDDDGETPLFRAVSSTHNGIVWLLIDGGSNVQAKDDNGRTPLFLAAKEGYLEMDDDGQTPLHLAISFRNWPVIGLLIENGANLEAEDKDGETPADLVTKYNLSAALDLAAEKEAKIEGKKDGGLAALRIAALKRKSQGKTLGPSSRPASAPDWHWPYEAVDS</sequence>
<dbReference type="PROSITE" id="PS50297">
    <property type="entry name" value="ANK_REP_REGION"/>
    <property type="match status" value="3"/>
</dbReference>
<keyword evidence="1" id="KW-0677">Repeat</keyword>
<dbReference type="PROSITE" id="PS50088">
    <property type="entry name" value="ANK_REPEAT"/>
    <property type="match status" value="3"/>
</dbReference>
<reference evidence="8" key="2">
    <citation type="submission" date="2023-06" db="EMBL/GenBank/DDBJ databases">
        <authorList>
            <consortium name="Lawrence Berkeley National Laboratory"/>
            <person name="Haridas S."/>
            <person name="Hensen N."/>
            <person name="Bonometti L."/>
            <person name="Westerberg I."/>
            <person name="Brannstrom I.O."/>
            <person name="Guillou S."/>
            <person name="Cros-Aarteil S."/>
            <person name="Calhoun S."/>
            <person name="Kuo A."/>
            <person name="Mondo S."/>
            <person name="Pangilinan J."/>
            <person name="Riley R."/>
            <person name="LaButti K."/>
            <person name="Andreopoulos B."/>
            <person name="Lipzen A."/>
            <person name="Chen C."/>
            <person name="Yanf M."/>
            <person name="Daum C."/>
            <person name="Ng V."/>
            <person name="Clum A."/>
            <person name="Steindorff A."/>
            <person name="Ohm R."/>
            <person name="Martin F."/>
            <person name="Silar P."/>
            <person name="Natvig D."/>
            <person name="Lalanne C."/>
            <person name="Gautier V."/>
            <person name="Ament-velasquez S.L."/>
            <person name="Kruys A."/>
            <person name="Hutchinson M.I."/>
            <person name="Powell A.J."/>
            <person name="Barry K."/>
            <person name="Miller A.N."/>
            <person name="Grigoriev I.V."/>
            <person name="Debuchy R."/>
            <person name="Gladieux P."/>
            <person name="Thoren M.H."/>
            <person name="Johannesson H."/>
        </authorList>
    </citation>
    <scope>NUCLEOTIDE SEQUENCE</scope>
    <source>
        <strain evidence="8">CBS 232.78</strain>
    </source>
</reference>
<dbReference type="Pfam" id="PF00023">
    <property type="entry name" value="Ank"/>
    <property type="match status" value="1"/>
</dbReference>
<evidence type="ECO:0000259" key="4">
    <source>
        <dbReference type="Pfam" id="PF17100"/>
    </source>
</evidence>
<dbReference type="Proteomes" id="UP001285441">
    <property type="component" value="Unassembled WGS sequence"/>
</dbReference>
<reference evidence="8" key="1">
    <citation type="journal article" date="2023" name="Mol. Phylogenet. Evol.">
        <title>Genome-scale phylogeny and comparative genomics of the fungal order Sordariales.</title>
        <authorList>
            <person name="Hensen N."/>
            <person name="Bonometti L."/>
            <person name="Westerberg I."/>
            <person name="Brannstrom I.O."/>
            <person name="Guillou S."/>
            <person name="Cros-Aarteil S."/>
            <person name="Calhoun S."/>
            <person name="Haridas S."/>
            <person name="Kuo A."/>
            <person name="Mondo S."/>
            <person name="Pangilinan J."/>
            <person name="Riley R."/>
            <person name="LaButti K."/>
            <person name="Andreopoulos B."/>
            <person name="Lipzen A."/>
            <person name="Chen C."/>
            <person name="Yan M."/>
            <person name="Daum C."/>
            <person name="Ng V."/>
            <person name="Clum A."/>
            <person name="Steindorff A."/>
            <person name="Ohm R.A."/>
            <person name="Martin F."/>
            <person name="Silar P."/>
            <person name="Natvig D.O."/>
            <person name="Lalanne C."/>
            <person name="Gautier V."/>
            <person name="Ament-Velasquez S.L."/>
            <person name="Kruys A."/>
            <person name="Hutchinson M.I."/>
            <person name="Powell A.J."/>
            <person name="Barry K."/>
            <person name="Miller A.N."/>
            <person name="Grigoriev I.V."/>
            <person name="Debuchy R."/>
            <person name="Gladieux P."/>
            <person name="Hiltunen Thoren M."/>
            <person name="Johannesson H."/>
        </authorList>
    </citation>
    <scope>NUCLEOTIDE SEQUENCE</scope>
    <source>
        <strain evidence="8">CBS 232.78</strain>
    </source>
</reference>